<evidence type="ECO:0000313" key="2">
    <source>
        <dbReference type="EMBL" id="MDA0161883.1"/>
    </source>
</evidence>
<dbReference type="PANTHER" id="PTHR41709">
    <property type="entry name" value="KAIB-LIKE PROTEIN 1"/>
    <property type="match status" value="1"/>
</dbReference>
<dbReference type="SMART" id="SM01248">
    <property type="entry name" value="KaiB"/>
    <property type="match status" value="1"/>
</dbReference>
<reference evidence="2" key="1">
    <citation type="submission" date="2022-10" db="EMBL/GenBank/DDBJ databases">
        <title>The WGS of Solirubrobacter ginsenosidimutans DSM 21036.</title>
        <authorList>
            <person name="Jiang Z."/>
        </authorList>
    </citation>
    <scope>NUCLEOTIDE SEQUENCE</scope>
    <source>
        <strain evidence="2">DSM 21036</strain>
    </source>
</reference>
<dbReference type="SUPFAM" id="SSF52833">
    <property type="entry name" value="Thioredoxin-like"/>
    <property type="match status" value="1"/>
</dbReference>
<organism evidence="2 3">
    <name type="scientific">Solirubrobacter ginsenosidimutans</name>
    <dbReference type="NCBI Taxonomy" id="490573"/>
    <lineage>
        <taxon>Bacteria</taxon>
        <taxon>Bacillati</taxon>
        <taxon>Actinomycetota</taxon>
        <taxon>Thermoleophilia</taxon>
        <taxon>Solirubrobacterales</taxon>
        <taxon>Solirubrobacteraceae</taxon>
        <taxon>Solirubrobacter</taxon>
    </lineage>
</organism>
<dbReference type="CDD" id="cd02978">
    <property type="entry name" value="KaiB_like"/>
    <property type="match status" value="1"/>
</dbReference>
<keyword evidence="3" id="KW-1185">Reference proteome</keyword>
<protein>
    <submittedName>
        <fullName evidence="2">Circadian clock KaiB family protein</fullName>
    </submittedName>
</protein>
<name>A0A9X3MV68_9ACTN</name>
<evidence type="ECO:0000313" key="3">
    <source>
        <dbReference type="Proteomes" id="UP001149140"/>
    </source>
</evidence>
<dbReference type="Pfam" id="PF07689">
    <property type="entry name" value="KaiB"/>
    <property type="match status" value="1"/>
</dbReference>
<dbReference type="PANTHER" id="PTHR41709:SF2">
    <property type="entry name" value="CIRCADIAN CLOCK PROTEIN KAIB2"/>
    <property type="match status" value="1"/>
</dbReference>
<dbReference type="InterPro" id="IPR039022">
    <property type="entry name" value="KaiB-like"/>
</dbReference>
<dbReference type="GO" id="GO:0048511">
    <property type="term" value="P:rhythmic process"/>
    <property type="evidence" value="ECO:0007669"/>
    <property type="project" value="InterPro"/>
</dbReference>
<proteinExistence type="predicted"/>
<dbReference type="RefSeq" id="WP_270041110.1">
    <property type="nucleotide sequence ID" value="NZ_JAPDOD010000015.1"/>
</dbReference>
<dbReference type="InterPro" id="IPR036249">
    <property type="entry name" value="Thioredoxin-like_sf"/>
</dbReference>
<comment type="caution">
    <text evidence="2">The sequence shown here is derived from an EMBL/GenBank/DDBJ whole genome shotgun (WGS) entry which is preliminary data.</text>
</comment>
<sequence>MSEIDSELGVIADRELWCLRLYVAGQSPKSLRAFANLKTLCEEHLPGCHEIEIIDLIEQPALARIDDIVAIPTLVRRLPIPLRRIIGDLSNTERVLIGLHLRPEAPL</sequence>
<feature type="domain" description="KaiB" evidence="1">
    <location>
        <begin position="20"/>
        <end position="101"/>
    </location>
</feature>
<evidence type="ECO:0000259" key="1">
    <source>
        <dbReference type="SMART" id="SM01248"/>
    </source>
</evidence>
<dbReference type="InterPro" id="IPR011649">
    <property type="entry name" value="KaiB_domain"/>
</dbReference>
<dbReference type="EMBL" id="JAPDOD010000015">
    <property type="protein sequence ID" value="MDA0161883.1"/>
    <property type="molecule type" value="Genomic_DNA"/>
</dbReference>
<dbReference type="Gene3D" id="3.40.30.10">
    <property type="entry name" value="Glutaredoxin"/>
    <property type="match status" value="1"/>
</dbReference>
<gene>
    <name evidence="2" type="ORF">OM076_16535</name>
</gene>
<accession>A0A9X3MV68</accession>
<dbReference type="AlphaFoldDB" id="A0A9X3MV68"/>
<dbReference type="Proteomes" id="UP001149140">
    <property type="component" value="Unassembled WGS sequence"/>
</dbReference>